<accession>A0A5A8D7G4</accession>
<dbReference type="PROSITE" id="PS50920">
    <property type="entry name" value="SOLCAR"/>
    <property type="match status" value="3"/>
</dbReference>
<evidence type="ECO:0000313" key="7">
    <source>
        <dbReference type="EMBL" id="KAA0161185.1"/>
    </source>
</evidence>
<comment type="subcellular location">
    <subcellularLocation>
        <location evidence="1">Membrane</location>
        <topology evidence="1">Multi-pass membrane protein</topology>
    </subcellularLocation>
</comment>
<keyword evidence="3 4" id="KW-0472">Membrane</keyword>
<dbReference type="Gene3D" id="1.50.40.10">
    <property type="entry name" value="Mitochondrial carrier domain"/>
    <property type="match status" value="2"/>
</dbReference>
<dbReference type="PANTHER" id="PTHR46181">
    <property type="entry name" value="MITOCHONDRIAL GLYCINE TRANSPORTER"/>
    <property type="match status" value="1"/>
</dbReference>
<feature type="region of interest" description="Disordered" evidence="6">
    <location>
        <begin position="128"/>
        <end position="152"/>
    </location>
</feature>
<keyword evidence="2 4" id="KW-0812">Transmembrane</keyword>
<evidence type="ECO:0000256" key="6">
    <source>
        <dbReference type="SAM" id="MobiDB-lite"/>
    </source>
</evidence>
<evidence type="ECO:0000256" key="1">
    <source>
        <dbReference type="ARBA" id="ARBA00004141"/>
    </source>
</evidence>
<gene>
    <name evidence="7" type="ORF">FNF28_05134</name>
</gene>
<evidence type="ECO:0008006" key="9">
    <source>
        <dbReference type="Google" id="ProtNLM"/>
    </source>
</evidence>
<name>A0A5A8D7G4_CAFRO</name>
<reference evidence="7 8" key="1">
    <citation type="submission" date="2019-07" db="EMBL/GenBank/DDBJ databases">
        <title>Genomes of Cafeteria roenbergensis.</title>
        <authorList>
            <person name="Fischer M.G."/>
            <person name="Hackl T."/>
            <person name="Roman M."/>
        </authorList>
    </citation>
    <scope>NUCLEOTIDE SEQUENCE [LARGE SCALE GENOMIC DNA]</scope>
    <source>
        <strain evidence="7 8">RCC970-E3</strain>
    </source>
</reference>
<sequence>MRKPLHISQAPRSAASPHGCRQRAPPERWRTFAAGAVSGTVTGALLQPLDVIRTHAQGAVFRSQRPQGIMATARAIMAEDGVAGLYKGIGPTVARVCLGAGLYFTILTELSSMARAAGLAKHPQPLPAPVPAAGTAGVGAGPAQAEHQPDGQARAALPLAPLPASMNFAIGASARCIAAALLNPLALVKTRMEWSRRGGSPYKGAFSAVVSIARTEGVRGMLSGLGPTIMRDAPFSGIYLTTFRLARRALRVDGEAAAVGGPGPDIVDMLPLPLRTFTAALIGGAVATVIVHPADTIRTRLQLRSAPFLQQQPQTAGAPLVRAGIAKELKLVWQEGGLASLFAGAGARVAKRTMSTAITWTLFEEGLRRSSRR</sequence>
<comment type="caution">
    <text evidence="7">The sequence shown here is derived from an EMBL/GenBank/DDBJ whole genome shotgun (WGS) entry which is preliminary data.</text>
</comment>
<dbReference type="InterPro" id="IPR018108">
    <property type="entry name" value="MCP_transmembrane"/>
</dbReference>
<evidence type="ECO:0000313" key="8">
    <source>
        <dbReference type="Proteomes" id="UP000324907"/>
    </source>
</evidence>
<dbReference type="EMBL" id="VLTL01000098">
    <property type="protein sequence ID" value="KAA0161185.1"/>
    <property type="molecule type" value="Genomic_DNA"/>
</dbReference>
<evidence type="ECO:0000256" key="4">
    <source>
        <dbReference type="PROSITE-ProRule" id="PRU00282"/>
    </source>
</evidence>
<evidence type="ECO:0000256" key="2">
    <source>
        <dbReference type="ARBA" id="ARBA00022692"/>
    </source>
</evidence>
<organism evidence="7 8">
    <name type="scientific">Cafeteria roenbergensis</name>
    <name type="common">Marine flagellate</name>
    <dbReference type="NCBI Taxonomy" id="33653"/>
    <lineage>
        <taxon>Eukaryota</taxon>
        <taxon>Sar</taxon>
        <taxon>Stramenopiles</taxon>
        <taxon>Bigyra</taxon>
        <taxon>Opalozoa</taxon>
        <taxon>Bicosoecida</taxon>
        <taxon>Cafeteriaceae</taxon>
        <taxon>Cafeteria</taxon>
    </lineage>
</organism>
<feature type="region of interest" description="Disordered" evidence="6">
    <location>
        <begin position="1"/>
        <end position="24"/>
    </location>
</feature>
<dbReference type="GO" id="GO:0016020">
    <property type="term" value="C:membrane"/>
    <property type="evidence" value="ECO:0007669"/>
    <property type="project" value="UniProtKB-SubCell"/>
</dbReference>
<proteinExistence type="inferred from homology"/>
<dbReference type="AlphaFoldDB" id="A0A5A8D7G4"/>
<feature type="repeat" description="Solcar" evidence="4">
    <location>
        <begin position="26"/>
        <end position="113"/>
    </location>
</feature>
<dbReference type="InterPro" id="IPR023395">
    <property type="entry name" value="MCP_dom_sf"/>
</dbReference>
<dbReference type="GO" id="GO:0015187">
    <property type="term" value="F:glycine transmembrane transporter activity"/>
    <property type="evidence" value="ECO:0007669"/>
    <property type="project" value="TreeGrafter"/>
</dbReference>
<feature type="repeat" description="Solcar" evidence="4">
    <location>
        <begin position="271"/>
        <end position="369"/>
    </location>
</feature>
<feature type="compositionally biased region" description="Low complexity" evidence="6">
    <location>
        <begin position="131"/>
        <end position="145"/>
    </location>
</feature>
<dbReference type="GO" id="GO:0005739">
    <property type="term" value="C:mitochondrion"/>
    <property type="evidence" value="ECO:0007669"/>
    <property type="project" value="TreeGrafter"/>
</dbReference>
<dbReference type="Proteomes" id="UP000324907">
    <property type="component" value="Unassembled WGS sequence"/>
</dbReference>
<dbReference type="GO" id="GO:1904983">
    <property type="term" value="P:glycine import into mitochondrion"/>
    <property type="evidence" value="ECO:0007669"/>
    <property type="project" value="TreeGrafter"/>
</dbReference>
<protein>
    <recommendedName>
        <fullName evidence="9">Solute carrier family 25 member 38 homolog</fullName>
    </recommendedName>
</protein>
<feature type="repeat" description="Solcar" evidence="4">
    <location>
        <begin position="162"/>
        <end position="249"/>
    </location>
</feature>
<evidence type="ECO:0000256" key="3">
    <source>
        <dbReference type="ARBA" id="ARBA00023136"/>
    </source>
</evidence>
<dbReference type="Pfam" id="PF00153">
    <property type="entry name" value="Mito_carr"/>
    <property type="match status" value="3"/>
</dbReference>
<dbReference type="SUPFAM" id="SSF103506">
    <property type="entry name" value="Mitochondrial carrier"/>
    <property type="match status" value="1"/>
</dbReference>
<dbReference type="PANTHER" id="PTHR46181:SF3">
    <property type="entry name" value="MITOCHONDRIAL GLYCINE TRANSPORTER"/>
    <property type="match status" value="1"/>
</dbReference>
<keyword evidence="5" id="KW-0813">Transport</keyword>
<evidence type="ECO:0000256" key="5">
    <source>
        <dbReference type="RuleBase" id="RU000488"/>
    </source>
</evidence>
<comment type="similarity">
    <text evidence="5">Belongs to the mitochondrial carrier (TC 2.A.29) family.</text>
</comment>